<dbReference type="InterPro" id="IPR029063">
    <property type="entry name" value="SAM-dependent_MTases_sf"/>
</dbReference>
<dbReference type="GO" id="GO:0008168">
    <property type="term" value="F:methyltransferase activity"/>
    <property type="evidence" value="ECO:0007669"/>
    <property type="project" value="UniProtKB-KW"/>
</dbReference>
<dbReference type="InterPro" id="IPR011610">
    <property type="entry name" value="SAM_mthyl_Trfase_ML2640-like"/>
</dbReference>
<evidence type="ECO:0000256" key="5">
    <source>
        <dbReference type="ARBA" id="ARBA00022691"/>
    </source>
</evidence>
<comment type="caution">
    <text evidence="7">The sequence shown here is derived from an EMBL/GenBank/DDBJ whole genome shotgun (WGS) entry which is preliminary data.</text>
</comment>
<dbReference type="PANTHER" id="PTHR43619:SF2">
    <property type="entry name" value="S-ADENOSYL-L-METHIONINE-DEPENDENT METHYLTRANSFERASES SUPERFAMILY PROTEIN"/>
    <property type="match status" value="1"/>
</dbReference>
<keyword evidence="8" id="KW-1185">Reference proteome</keyword>
<evidence type="ECO:0000256" key="2">
    <source>
        <dbReference type="ARBA" id="ARBA00008138"/>
    </source>
</evidence>
<dbReference type="PANTHER" id="PTHR43619">
    <property type="entry name" value="S-ADENOSYL-L-METHIONINE-DEPENDENT METHYLTRANSFERASE YKTD-RELATED"/>
    <property type="match status" value="1"/>
</dbReference>
<dbReference type="Proteomes" id="UP001500689">
    <property type="component" value="Unassembled WGS sequence"/>
</dbReference>
<keyword evidence="3 6" id="KW-0489">Methyltransferase</keyword>
<accession>A0ABP6X050</accession>
<sequence>MSRTAVGVAALRALESGRPDRLFDDPYAGAFFHAGRALFADRERQDGRLGEVFAEQVAVRTRYFDEFVDGAEQVVILAAGLDARAFRLSWADGARAFELDLPEVLEFKDSVLAEQGARARCARTVVPADLRENWPEALLNAGFDRNLPTVWLAEGLLVYLTRDEAERLLTEVTALSAPGSRISFEHRPDGDQDEVLRKARAVGGEVIALWRDGLGPEAPKWMTARGWQTETVTIADLAAQYGREPAGQTRGGFLAATRIGEPNH</sequence>
<comment type="similarity">
    <text evidence="2 6">Belongs to the UPF0677 family.</text>
</comment>
<name>A0ABP6X050_9PSEU</name>
<evidence type="ECO:0000256" key="4">
    <source>
        <dbReference type="ARBA" id="ARBA00022679"/>
    </source>
</evidence>
<gene>
    <name evidence="7" type="ORF">GCM10022222_48000</name>
</gene>
<dbReference type="GO" id="GO:0032259">
    <property type="term" value="P:methylation"/>
    <property type="evidence" value="ECO:0007669"/>
    <property type="project" value="UniProtKB-KW"/>
</dbReference>
<keyword evidence="4" id="KW-0808">Transferase</keyword>
<proteinExistence type="inferred from homology"/>
<reference evidence="8" key="1">
    <citation type="journal article" date="2019" name="Int. J. Syst. Evol. Microbiol.">
        <title>The Global Catalogue of Microorganisms (GCM) 10K type strain sequencing project: providing services to taxonomists for standard genome sequencing and annotation.</title>
        <authorList>
            <consortium name="The Broad Institute Genomics Platform"/>
            <consortium name="The Broad Institute Genome Sequencing Center for Infectious Disease"/>
            <person name="Wu L."/>
            <person name="Ma J."/>
        </authorList>
    </citation>
    <scope>NUCLEOTIDE SEQUENCE [LARGE SCALE GENOMIC DNA]</scope>
    <source>
        <strain evidence="8">JCM 16898</strain>
    </source>
</reference>
<dbReference type="SUPFAM" id="SSF53335">
    <property type="entry name" value="S-adenosyl-L-methionine-dependent methyltransferases"/>
    <property type="match status" value="1"/>
</dbReference>
<dbReference type="EC" id="2.1.1.-" evidence="6"/>
<evidence type="ECO:0000256" key="3">
    <source>
        <dbReference type="ARBA" id="ARBA00022603"/>
    </source>
</evidence>
<dbReference type="Pfam" id="PF04072">
    <property type="entry name" value="LCM"/>
    <property type="match status" value="1"/>
</dbReference>
<dbReference type="Gene3D" id="3.40.50.150">
    <property type="entry name" value="Vaccinia Virus protein VP39"/>
    <property type="match status" value="1"/>
</dbReference>
<protein>
    <recommendedName>
        <fullName evidence="6">S-adenosyl-L-methionine-dependent methyltransferase</fullName>
        <ecNumber evidence="6">2.1.1.-</ecNumber>
    </recommendedName>
</protein>
<evidence type="ECO:0000313" key="8">
    <source>
        <dbReference type="Proteomes" id="UP001500689"/>
    </source>
</evidence>
<comment type="function">
    <text evidence="1 6">Exhibits S-adenosyl-L-methionine-dependent methyltransferase activity.</text>
</comment>
<keyword evidence="5 6" id="KW-0949">S-adenosyl-L-methionine</keyword>
<dbReference type="InterPro" id="IPR007213">
    <property type="entry name" value="Ppm1/Ppm2/Tcmp"/>
</dbReference>
<evidence type="ECO:0000256" key="6">
    <source>
        <dbReference type="RuleBase" id="RU362030"/>
    </source>
</evidence>
<organism evidence="7 8">
    <name type="scientific">Amycolatopsis ultiminotia</name>
    <dbReference type="NCBI Taxonomy" id="543629"/>
    <lineage>
        <taxon>Bacteria</taxon>
        <taxon>Bacillati</taxon>
        <taxon>Actinomycetota</taxon>
        <taxon>Actinomycetes</taxon>
        <taxon>Pseudonocardiales</taxon>
        <taxon>Pseudonocardiaceae</taxon>
        <taxon>Amycolatopsis</taxon>
    </lineage>
</organism>
<dbReference type="EMBL" id="BAAAZN010000010">
    <property type="protein sequence ID" value="GAA3558852.1"/>
    <property type="molecule type" value="Genomic_DNA"/>
</dbReference>
<dbReference type="NCBIfam" id="TIGR00027">
    <property type="entry name" value="mthyl_TIGR00027"/>
    <property type="match status" value="1"/>
</dbReference>
<evidence type="ECO:0000256" key="1">
    <source>
        <dbReference type="ARBA" id="ARBA00003907"/>
    </source>
</evidence>
<evidence type="ECO:0000313" key="7">
    <source>
        <dbReference type="EMBL" id="GAA3558852.1"/>
    </source>
</evidence>